<dbReference type="InterPro" id="IPR023214">
    <property type="entry name" value="HAD_sf"/>
</dbReference>
<dbReference type="EMBL" id="WJHE01001431">
    <property type="protein sequence ID" value="MST35102.1"/>
    <property type="molecule type" value="Genomic_DNA"/>
</dbReference>
<accession>A0ABW9QZ06</accession>
<dbReference type="PRINTS" id="PR00413">
    <property type="entry name" value="HADHALOGNASE"/>
</dbReference>
<keyword evidence="1" id="KW-0378">Hydrolase</keyword>
<dbReference type="Gene3D" id="3.40.50.1000">
    <property type="entry name" value="HAD superfamily/HAD-like"/>
    <property type="match status" value="1"/>
</dbReference>
<dbReference type="InterPro" id="IPR036412">
    <property type="entry name" value="HAD-like_sf"/>
</dbReference>
<name>A0ABW9QZ06_9ACTN</name>
<keyword evidence="2" id="KW-1185">Reference proteome</keyword>
<organism evidence="1 2">
    <name type="scientific">Acidiferrimicrobium australe</name>
    <dbReference type="NCBI Taxonomy" id="2664430"/>
    <lineage>
        <taxon>Bacteria</taxon>
        <taxon>Bacillati</taxon>
        <taxon>Actinomycetota</taxon>
        <taxon>Acidimicrobiia</taxon>
        <taxon>Acidimicrobiales</taxon>
        <taxon>Acidimicrobiaceae</taxon>
        <taxon>Acidiferrimicrobium</taxon>
    </lineage>
</organism>
<dbReference type="PANTHER" id="PTHR46649:SF5">
    <property type="entry name" value="F14L17.7 PROTEIN"/>
    <property type="match status" value="1"/>
</dbReference>
<evidence type="ECO:0000313" key="2">
    <source>
        <dbReference type="Proteomes" id="UP000437736"/>
    </source>
</evidence>
<dbReference type="NCBIfam" id="TIGR01549">
    <property type="entry name" value="HAD-SF-IA-v1"/>
    <property type="match status" value="1"/>
</dbReference>
<dbReference type="Pfam" id="PF00702">
    <property type="entry name" value="Hydrolase"/>
    <property type="match status" value="1"/>
</dbReference>
<dbReference type="InterPro" id="IPR006439">
    <property type="entry name" value="HAD-SF_hydro_IA"/>
</dbReference>
<sequence length="122" mass="11832">GARDGVARLAAAGARLAVVSNSDGTVAATLAALALIPEGVPVLDSATVGVAKPDPAIFALALARLGVPAARAVHVGDVPSADVVGARAAGVRPLHLDPIGWCGAGDHEHVAALGEVADLLAT</sequence>
<dbReference type="PANTHER" id="PTHR46649">
    <property type="match status" value="1"/>
</dbReference>
<protein>
    <submittedName>
        <fullName evidence="1">HAD-IA family hydrolase</fullName>
    </submittedName>
</protein>
<proteinExistence type="predicted"/>
<evidence type="ECO:0000313" key="1">
    <source>
        <dbReference type="EMBL" id="MST35102.1"/>
    </source>
</evidence>
<reference evidence="1 2" key="1">
    <citation type="submission" date="2019-11" db="EMBL/GenBank/DDBJ databases">
        <title>Acidiferrimicrobium australis gen. nov., sp. nov., an acidophilic and obligately heterotrophic, member of the Actinobacteria that catalyses dissimilatory oxido- reduction of iron isolated from metal-rich acidic water in Chile.</title>
        <authorList>
            <person name="Gonzalez D."/>
            <person name="Huber K."/>
            <person name="Hedrich S."/>
            <person name="Rojas-Villalobos C."/>
            <person name="Quatrini R."/>
            <person name="Dinamarca M.A."/>
            <person name="Schwarz A."/>
            <person name="Canales C."/>
            <person name="Nancucheo I."/>
        </authorList>
    </citation>
    <scope>NUCLEOTIDE SEQUENCE [LARGE SCALE GENOMIC DNA]</scope>
    <source>
        <strain evidence="1 2">USS-CCA1</strain>
    </source>
</reference>
<dbReference type="GO" id="GO:0016787">
    <property type="term" value="F:hydrolase activity"/>
    <property type="evidence" value="ECO:0007669"/>
    <property type="project" value="UniProtKB-KW"/>
</dbReference>
<comment type="caution">
    <text evidence="1">The sequence shown here is derived from an EMBL/GenBank/DDBJ whole genome shotgun (WGS) entry which is preliminary data.</text>
</comment>
<dbReference type="Proteomes" id="UP000437736">
    <property type="component" value="Unassembled WGS sequence"/>
</dbReference>
<gene>
    <name evidence="1" type="ORF">GHK86_20520</name>
</gene>
<feature type="non-terminal residue" evidence="1">
    <location>
        <position position="1"/>
    </location>
</feature>
<dbReference type="SUPFAM" id="SSF56784">
    <property type="entry name" value="HAD-like"/>
    <property type="match status" value="1"/>
</dbReference>